<gene>
    <name evidence="2" type="ORF">GPLA_4464</name>
</gene>
<keyword evidence="3" id="KW-1185">Reference proteome</keyword>
<keyword evidence="2" id="KW-0808">Transferase</keyword>
<dbReference type="AlphaFoldDB" id="K7A377"/>
<comment type="caution">
    <text evidence="2">The sequence shown here is derived from an EMBL/GenBank/DDBJ whole genome shotgun (WGS) entry which is preliminary data.</text>
</comment>
<reference evidence="3" key="1">
    <citation type="journal article" date="2014" name="Environ. Microbiol.">
        <title>Comparative genomics of the marine bacterial genus Glaciecola reveals the high degree of genomic diversity and genomic characteristic for cold adaptation.</title>
        <authorList>
            <person name="Qin Q.L."/>
            <person name="Xie B.B."/>
            <person name="Yu Y."/>
            <person name="Shu Y.L."/>
            <person name="Rong J.C."/>
            <person name="Zhang Y.J."/>
            <person name="Zhao D.L."/>
            <person name="Chen X.L."/>
            <person name="Zhang X.Y."/>
            <person name="Chen B."/>
            <person name="Zhou B.C."/>
            <person name="Zhang Y.Z."/>
        </authorList>
    </citation>
    <scope>NUCLEOTIDE SEQUENCE [LARGE SCALE GENOMIC DNA]</scope>
    <source>
        <strain evidence="3">LMG 21857</strain>
    </source>
</reference>
<dbReference type="SUPFAM" id="SSF55729">
    <property type="entry name" value="Acyl-CoA N-acyltransferases (Nat)"/>
    <property type="match status" value="1"/>
</dbReference>
<dbReference type="PANTHER" id="PTHR43233:SF1">
    <property type="entry name" value="FAMILY N-ACETYLTRANSFERASE, PUTATIVE (AFU_ORTHOLOGUE AFUA_6G03350)-RELATED"/>
    <property type="match status" value="1"/>
</dbReference>
<protein>
    <submittedName>
        <fullName evidence="2">Acetyltransferase</fullName>
    </submittedName>
</protein>
<dbReference type="Gene3D" id="3.40.630.30">
    <property type="match status" value="1"/>
</dbReference>
<dbReference type="InterPro" id="IPR016181">
    <property type="entry name" value="Acyl_CoA_acyltransferase"/>
</dbReference>
<dbReference type="CDD" id="cd04301">
    <property type="entry name" value="NAT_SF"/>
    <property type="match status" value="1"/>
</dbReference>
<dbReference type="STRING" id="1129793.GPLA_4464"/>
<dbReference type="EMBL" id="BAER01000129">
    <property type="protein sequence ID" value="GAC35343.1"/>
    <property type="molecule type" value="Genomic_DNA"/>
</dbReference>
<evidence type="ECO:0000313" key="2">
    <source>
        <dbReference type="EMBL" id="GAC35343.1"/>
    </source>
</evidence>
<evidence type="ECO:0000313" key="3">
    <source>
        <dbReference type="Proteomes" id="UP000006322"/>
    </source>
</evidence>
<accession>K7A377</accession>
<dbReference type="InterPro" id="IPR053144">
    <property type="entry name" value="Acetyltransferase_Butenolide"/>
</dbReference>
<dbReference type="GO" id="GO:0016747">
    <property type="term" value="F:acyltransferase activity, transferring groups other than amino-acyl groups"/>
    <property type="evidence" value="ECO:0007669"/>
    <property type="project" value="InterPro"/>
</dbReference>
<dbReference type="Proteomes" id="UP000006322">
    <property type="component" value="Unassembled WGS sequence"/>
</dbReference>
<dbReference type="PROSITE" id="PS51186">
    <property type="entry name" value="GNAT"/>
    <property type="match status" value="1"/>
</dbReference>
<dbReference type="RefSeq" id="WP_007107106.1">
    <property type="nucleotide sequence ID" value="NZ_BAER01000129.1"/>
</dbReference>
<dbReference type="OrthoDB" id="3216107at2"/>
<feature type="domain" description="N-acetyltransferase" evidence="1">
    <location>
        <begin position="1"/>
        <end position="136"/>
    </location>
</feature>
<dbReference type="InterPro" id="IPR000182">
    <property type="entry name" value="GNAT_dom"/>
</dbReference>
<proteinExistence type="predicted"/>
<dbReference type="Pfam" id="PF13508">
    <property type="entry name" value="Acetyltransf_7"/>
    <property type="match status" value="1"/>
</dbReference>
<evidence type="ECO:0000259" key="1">
    <source>
        <dbReference type="PROSITE" id="PS51186"/>
    </source>
</evidence>
<organism evidence="2 3">
    <name type="scientific">Paraglaciecola polaris LMG 21857</name>
    <dbReference type="NCBI Taxonomy" id="1129793"/>
    <lineage>
        <taxon>Bacteria</taxon>
        <taxon>Pseudomonadati</taxon>
        <taxon>Pseudomonadota</taxon>
        <taxon>Gammaproteobacteria</taxon>
        <taxon>Alteromonadales</taxon>
        <taxon>Alteromonadaceae</taxon>
        <taxon>Paraglaciecola</taxon>
    </lineage>
</organism>
<name>K7A377_9ALTE</name>
<dbReference type="PANTHER" id="PTHR43233">
    <property type="entry name" value="FAMILY N-ACETYLTRANSFERASE, PUTATIVE (AFU_ORTHOLOGUE AFUA_6G03350)-RELATED"/>
    <property type="match status" value="1"/>
</dbReference>
<sequence>MSAVTVSDDKSLLDIVKIHYFLTTESTWAQGINYETVNVGIENSICIGAYIGKEQVGFSRVITDQATFANLVDVIVWPEYRGQGISRKLMEAVMAHSSIKGVRRFTLATSNAHGLYQKYGFTPLQKPDTFMEVYAPNIYAKAL</sequence>